<dbReference type="RefSeq" id="WP_043571601.1">
    <property type="nucleotide sequence ID" value="NZ_CP022752.1"/>
</dbReference>
<sequence>MTDLEFDHHADEEVARGRPHPEGVLAAVERATARLLTMLEGMDDLSVREPSLLPGWNRAHVISHLARNADGCANLLTWARTGVEHTMYASKQDRDADISEGARRGHRLLVEDLAAASGRLAEAFRTLPSPSWLFEVEVAPGKPVPAREIPRIRLHEVRVHSVDLDFGFGFDDIPRHEIEWLLNDTVRQLGGRPDVPPLALHVEFTDGRGGTWRLGTPGSPEHRVRGSAGTVLGWLLGRTSADGLSGDPPELPPWL</sequence>
<dbReference type="SUPFAM" id="SSF109854">
    <property type="entry name" value="DinB/YfiT-like putative metalloenzymes"/>
    <property type="match status" value="1"/>
</dbReference>
<gene>
    <name evidence="4" type="ORF">CDG81_09785</name>
    <name evidence="5" type="ORF">IL38_06825</name>
</gene>
<protein>
    <submittedName>
        <fullName evidence="4 5">Maleylpyruvate isomerase</fullName>
    </submittedName>
</protein>
<dbReference type="EMBL" id="JPMV01000013">
    <property type="protein sequence ID" value="KGI82043.1"/>
    <property type="molecule type" value="Genomic_DNA"/>
</dbReference>
<dbReference type="OrthoDB" id="5118203at2"/>
<dbReference type="Pfam" id="PF11716">
    <property type="entry name" value="MDMPI_N"/>
    <property type="match status" value="1"/>
</dbReference>
<keyword evidence="4" id="KW-0670">Pyruvate</keyword>
<feature type="domain" description="MDMPI C-terminal" evidence="2">
    <location>
        <begin position="172"/>
        <end position="252"/>
    </location>
</feature>
<dbReference type="GO" id="GO:0016853">
    <property type="term" value="F:isomerase activity"/>
    <property type="evidence" value="ECO:0007669"/>
    <property type="project" value="UniProtKB-KW"/>
</dbReference>
<keyword evidence="4" id="KW-0413">Isomerase</keyword>
<dbReference type="KEGG" id="aey:CDG81_09785"/>
<dbReference type="InterPro" id="IPR024344">
    <property type="entry name" value="MDMPI_metal-binding"/>
</dbReference>
<dbReference type="NCBIfam" id="TIGR03083">
    <property type="entry name" value="maleylpyruvate isomerase family mycothiol-dependent enzyme"/>
    <property type="match status" value="1"/>
</dbReference>
<proteinExistence type="predicted"/>
<evidence type="ECO:0000313" key="7">
    <source>
        <dbReference type="Proteomes" id="UP000215043"/>
    </source>
</evidence>
<evidence type="ECO:0000313" key="6">
    <source>
        <dbReference type="Proteomes" id="UP000029737"/>
    </source>
</evidence>
<dbReference type="InterPro" id="IPR036527">
    <property type="entry name" value="SCP2_sterol-bd_dom_sf"/>
</dbReference>
<feature type="domain" description="Mycothiol-dependent maleylpyruvate isomerase metal-binding" evidence="3">
    <location>
        <begin position="29"/>
        <end position="164"/>
    </location>
</feature>
<dbReference type="Gene3D" id="1.20.120.450">
    <property type="entry name" value="dinb family like domain"/>
    <property type="match status" value="1"/>
</dbReference>
<dbReference type="Pfam" id="PF07398">
    <property type="entry name" value="MDMPI_C"/>
    <property type="match status" value="1"/>
</dbReference>
<dbReference type="InterPro" id="IPR010872">
    <property type="entry name" value="MDMPI_C-term_domain"/>
</dbReference>
<dbReference type="InterPro" id="IPR017517">
    <property type="entry name" value="Maleyloyr_isom"/>
</dbReference>
<evidence type="ECO:0000313" key="4">
    <source>
        <dbReference type="EMBL" id="ASU78524.1"/>
    </source>
</evidence>
<dbReference type="eggNOG" id="ENOG5031RF6">
    <property type="taxonomic scope" value="Bacteria"/>
</dbReference>
<evidence type="ECO:0000313" key="5">
    <source>
        <dbReference type="EMBL" id="KGI82043.1"/>
    </source>
</evidence>
<evidence type="ECO:0000259" key="3">
    <source>
        <dbReference type="Pfam" id="PF11716"/>
    </source>
</evidence>
<dbReference type="Gene3D" id="3.30.1050.20">
    <property type="match status" value="1"/>
</dbReference>
<dbReference type="GO" id="GO:0046872">
    <property type="term" value="F:metal ion binding"/>
    <property type="evidence" value="ECO:0007669"/>
    <property type="project" value="InterPro"/>
</dbReference>
<keyword evidence="6" id="KW-1185">Reference proteome</keyword>
<reference evidence="5 6" key="1">
    <citation type="journal article" date="2014" name="PLoS ONE">
        <title>Identification and Characterization of a New Erythromycin Biosynthetic Gene Cluster in Actinopolyspora erythraea YIM90600, a Novel Erythronolide-Producing Halophilic Actinomycete Isolated from Salt Field.</title>
        <authorList>
            <person name="Chen D."/>
            <person name="Feng J."/>
            <person name="Huang L."/>
            <person name="Zhang Q."/>
            <person name="Wu J."/>
            <person name="Zhu X."/>
            <person name="Duan Y."/>
            <person name="Xu Z."/>
        </authorList>
    </citation>
    <scope>NUCLEOTIDE SEQUENCE [LARGE SCALE GENOMIC DNA]</scope>
    <source>
        <strain evidence="5 6">YIM90600</strain>
    </source>
</reference>
<dbReference type="InterPro" id="IPR034660">
    <property type="entry name" value="DinB/YfiT-like"/>
</dbReference>
<dbReference type="AlphaFoldDB" id="A0A099D7G4"/>
<dbReference type="EMBL" id="CP022752">
    <property type="protein sequence ID" value="ASU78524.1"/>
    <property type="molecule type" value="Genomic_DNA"/>
</dbReference>
<evidence type="ECO:0000256" key="1">
    <source>
        <dbReference type="SAM" id="MobiDB-lite"/>
    </source>
</evidence>
<evidence type="ECO:0000259" key="2">
    <source>
        <dbReference type="Pfam" id="PF07398"/>
    </source>
</evidence>
<accession>A0A099D7G4</accession>
<dbReference type="Proteomes" id="UP000215043">
    <property type="component" value="Chromosome"/>
</dbReference>
<dbReference type="Proteomes" id="UP000029737">
    <property type="component" value="Unassembled WGS sequence"/>
</dbReference>
<name>A0A099D7G4_9ACTN</name>
<organism evidence="4 7">
    <name type="scientific">Actinopolyspora erythraea</name>
    <dbReference type="NCBI Taxonomy" id="414996"/>
    <lineage>
        <taxon>Bacteria</taxon>
        <taxon>Bacillati</taxon>
        <taxon>Actinomycetota</taxon>
        <taxon>Actinomycetes</taxon>
        <taxon>Actinopolysporales</taxon>
        <taxon>Actinopolysporaceae</taxon>
        <taxon>Actinopolyspora</taxon>
    </lineage>
</organism>
<reference evidence="4 7" key="2">
    <citation type="submission" date="2017-08" db="EMBL/GenBank/DDBJ databases">
        <title>The complete genome sequence of moderately halophilic actinomycete Actinopolyspora erythraea YIM 90600, the producer of novel erythromycin, novel actinopolysporins A-C and tubercidin.</title>
        <authorList>
            <person name="Yin M."/>
            <person name="Tang S."/>
        </authorList>
    </citation>
    <scope>NUCLEOTIDE SEQUENCE [LARGE SCALE GENOMIC DNA]</scope>
    <source>
        <strain evidence="4 7">YIM 90600</strain>
    </source>
</reference>
<dbReference type="SUPFAM" id="SSF55718">
    <property type="entry name" value="SCP-like"/>
    <property type="match status" value="1"/>
</dbReference>
<feature type="region of interest" description="Disordered" evidence="1">
    <location>
        <begin position="1"/>
        <end position="20"/>
    </location>
</feature>
<dbReference type="HOGENOM" id="CLU_077935_0_0_11"/>